<dbReference type="PANTHER" id="PTHR38165">
    <property type="match status" value="1"/>
</dbReference>
<feature type="domain" description="GH64" evidence="2">
    <location>
        <begin position="72"/>
        <end position="430"/>
    </location>
</feature>
<dbReference type="AlphaFoldDB" id="A0A0B7K0Z3"/>
<dbReference type="InterPro" id="IPR042517">
    <property type="entry name" value="Glyco_hydro_64_N_2"/>
</dbReference>
<dbReference type="PANTHER" id="PTHR38165:SF1">
    <property type="entry name" value="GLUCANASE B"/>
    <property type="match status" value="1"/>
</dbReference>
<dbReference type="EMBL" id="CDPU01000011">
    <property type="protein sequence ID" value="CEO48580.1"/>
    <property type="molecule type" value="Genomic_DNA"/>
</dbReference>
<dbReference type="Gene3D" id="2.60.110.10">
    <property type="entry name" value="Thaumatin"/>
    <property type="match status" value="1"/>
</dbReference>
<proteinExistence type="predicted"/>
<dbReference type="CDD" id="cd09220">
    <property type="entry name" value="GH64-GluB-like"/>
    <property type="match status" value="1"/>
</dbReference>
<dbReference type="PROSITE" id="PS52006">
    <property type="entry name" value="GH64"/>
    <property type="match status" value="1"/>
</dbReference>
<protein>
    <recommendedName>
        <fullName evidence="2">GH64 domain-containing protein</fullName>
    </recommendedName>
</protein>
<feature type="chain" id="PRO_5002131492" description="GH64 domain-containing protein" evidence="1">
    <location>
        <begin position="20"/>
        <end position="447"/>
    </location>
</feature>
<name>A0A0B7K0Z3_BIOOC</name>
<keyword evidence="1" id="KW-0732">Signal</keyword>
<sequence>MRFLSFTLGLLGAAITASATMIPNTSVFRDDGFTAVNPGSFKDLVVTDQNTLNGTRTGDALVVPLARTKTVAPTLPLQFVNNFGSAVNAYISGLDSKGAVVFVAADGSLIYPSSGGSGVPVKITQNIKIPVAAGKTLSMTLPISLTSGRIYYSVGELYFGIVSTGNGDGLVQPAPNNPSDPSAAINWGFVELTLTSAGVLYANISYVDFLGLPLGMKLTVNGGDTQTAYGVAAGAVTSVCNDLATQKAKDGRPWTALCQANSKGPVRVLSPTLYTDLDSSSFQTYWDSYISQVWSKYTSTNLVIDTQNSAGKVNCRVSGSTLTCAGDNRGYSKPTAWDIWGCNSGPFGKQAGDNDVHLAVIPRLCAAFVRSTLLLSGGNVQPSLGQANYYTTSPTNHYSRVVHTKEVDGKGYAFAYDDVNPTGTENASGTVAHGSPKTLTVYIGSPP</sequence>
<gene>
    <name evidence="3" type="ORF">BN869_000004637_1</name>
</gene>
<evidence type="ECO:0000259" key="2">
    <source>
        <dbReference type="PROSITE" id="PS52006"/>
    </source>
</evidence>
<accession>A0A0B7K0Z3</accession>
<organism evidence="3">
    <name type="scientific">Bionectria ochroleuca</name>
    <name type="common">Gliocladium roseum</name>
    <dbReference type="NCBI Taxonomy" id="29856"/>
    <lineage>
        <taxon>Eukaryota</taxon>
        <taxon>Fungi</taxon>
        <taxon>Dikarya</taxon>
        <taxon>Ascomycota</taxon>
        <taxon>Pezizomycotina</taxon>
        <taxon>Sordariomycetes</taxon>
        <taxon>Hypocreomycetidae</taxon>
        <taxon>Hypocreales</taxon>
        <taxon>Bionectriaceae</taxon>
        <taxon>Clonostachys</taxon>
    </lineage>
</organism>
<evidence type="ECO:0000313" key="3">
    <source>
        <dbReference type="EMBL" id="CEO48580.1"/>
    </source>
</evidence>
<dbReference type="InterPro" id="IPR037176">
    <property type="entry name" value="Osmotin/thaumatin-like_sf"/>
</dbReference>
<feature type="signal peptide" evidence="1">
    <location>
        <begin position="1"/>
        <end position="19"/>
    </location>
</feature>
<evidence type="ECO:0000256" key="1">
    <source>
        <dbReference type="SAM" id="SignalP"/>
    </source>
</evidence>
<dbReference type="InterPro" id="IPR037398">
    <property type="entry name" value="Glyco_hydro_64_fam"/>
</dbReference>
<reference evidence="3" key="1">
    <citation type="submission" date="2015-01" db="EMBL/GenBank/DDBJ databases">
        <authorList>
            <person name="Durling Mikael"/>
        </authorList>
    </citation>
    <scope>NUCLEOTIDE SEQUENCE</scope>
</reference>
<dbReference type="InterPro" id="IPR032477">
    <property type="entry name" value="Glyco_hydro_64"/>
</dbReference>
<dbReference type="Pfam" id="PF16483">
    <property type="entry name" value="Glyco_hydro_64"/>
    <property type="match status" value="1"/>
</dbReference>
<dbReference type="Gene3D" id="3.30.920.50">
    <property type="entry name" value="Beta-1,3-glucanase, C-terminal domain"/>
    <property type="match status" value="1"/>
</dbReference>